<reference evidence="8 9" key="1">
    <citation type="submission" date="2017-03" db="EMBL/GenBank/DDBJ databases">
        <title>Isolation of Levoglucosan Utilizing Bacteria.</title>
        <authorList>
            <person name="Arya A.S."/>
        </authorList>
    </citation>
    <scope>NUCLEOTIDE SEQUENCE [LARGE SCALE GENOMIC DNA]</scope>
    <source>
        <strain evidence="8 9">MEC069</strain>
    </source>
</reference>
<organism evidence="8 9">
    <name type="scientific">Paenibacillus athensensis</name>
    <dbReference type="NCBI Taxonomy" id="1967502"/>
    <lineage>
        <taxon>Bacteria</taxon>
        <taxon>Bacillati</taxon>
        <taxon>Bacillota</taxon>
        <taxon>Bacilli</taxon>
        <taxon>Bacillales</taxon>
        <taxon>Paenibacillaceae</taxon>
        <taxon>Paenibacillus</taxon>
    </lineage>
</organism>
<dbReference type="Pfam" id="PF02492">
    <property type="entry name" value="cobW"/>
    <property type="match status" value="1"/>
</dbReference>
<dbReference type="Pfam" id="PF07683">
    <property type="entry name" value="CobW_C"/>
    <property type="match status" value="1"/>
</dbReference>
<evidence type="ECO:0000256" key="4">
    <source>
        <dbReference type="ARBA" id="ARBA00034320"/>
    </source>
</evidence>
<dbReference type="PANTHER" id="PTHR13748:SF62">
    <property type="entry name" value="COBW DOMAIN-CONTAINING PROTEIN"/>
    <property type="match status" value="1"/>
</dbReference>
<dbReference type="SUPFAM" id="SSF52540">
    <property type="entry name" value="P-loop containing nucleoside triphosphate hydrolases"/>
    <property type="match status" value="1"/>
</dbReference>
<evidence type="ECO:0000256" key="3">
    <source>
        <dbReference type="ARBA" id="ARBA00023186"/>
    </source>
</evidence>
<accession>A0A4Y8QAX8</accession>
<dbReference type="Gene3D" id="3.30.1220.10">
    <property type="entry name" value="CobW-like, C-terminal domain"/>
    <property type="match status" value="1"/>
</dbReference>
<dbReference type="Proteomes" id="UP000298246">
    <property type="component" value="Unassembled WGS sequence"/>
</dbReference>
<dbReference type="InterPro" id="IPR051316">
    <property type="entry name" value="Zinc-reg_GTPase_activator"/>
</dbReference>
<dbReference type="InterPro" id="IPR036627">
    <property type="entry name" value="CobW-likC_sf"/>
</dbReference>
<gene>
    <name evidence="8" type="ORF">B5M42_00790</name>
</gene>
<evidence type="ECO:0000313" key="9">
    <source>
        <dbReference type="Proteomes" id="UP000298246"/>
    </source>
</evidence>
<dbReference type="SMART" id="SM00833">
    <property type="entry name" value="CobW_C"/>
    <property type="match status" value="1"/>
</dbReference>
<evidence type="ECO:0000256" key="2">
    <source>
        <dbReference type="ARBA" id="ARBA00022801"/>
    </source>
</evidence>
<feature type="region of interest" description="Disordered" evidence="6">
    <location>
        <begin position="228"/>
        <end position="253"/>
    </location>
</feature>
<dbReference type="PANTHER" id="PTHR13748">
    <property type="entry name" value="COBW-RELATED"/>
    <property type="match status" value="1"/>
</dbReference>
<dbReference type="InterPro" id="IPR003495">
    <property type="entry name" value="CobW/HypB/UreG_nucleotide-bd"/>
</dbReference>
<dbReference type="OrthoDB" id="9808822at2"/>
<keyword evidence="9" id="KW-1185">Reference proteome</keyword>
<dbReference type="GO" id="GO:0000166">
    <property type="term" value="F:nucleotide binding"/>
    <property type="evidence" value="ECO:0007669"/>
    <property type="project" value="UniProtKB-KW"/>
</dbReference>
<evidence type="ECO:0000256" key="1">
    <source>
        <dbReference type="ARBA" id="ARBA00022741"/>
    </source>
</evidence>
<keyword evidence="2" id="KW-0378">Hydrolase</keyword>
<comment type="catalytic activity">
    <reaction evidence="5">
        <text>GTP + H2O = GDP + phosphate + H(+)</text>
        <dbReference type="Rhea" id="RHEA:19669"/>
        <dbReference type="ChEBI" id="CHEBI:15377"/>
        <dbReference type="ChEBI" id="CHEBI:15378"/>
        <dbReference type="ChEBI" id="CHEBI:37565"/>
        <dbReference type="ChEBI" id="CHEBI:43474"/>
        <dbReference type="ChEBI" id="CHEBI:58189"/>
    </reaction>
    <physiologicalReaction direction="left-to-right" evidence="5">
        <dbReference type="Rhea" id="RHEA:19670"/>
    </physiologicalReaction>
</comment>
<keyword evidence="1" id="KW-0547">Nucleotide-binding</keyword>
<keyword evidence="3" id="KW-0143">Chaperone</keyword>
<dbReference type="InterPro" id="IPR027417">
    <property type="entry name" value="P-loop_NTPase"/>
</dbReference>
<dbReference type="SUPFAM" id="SSF90002">
    <property type="entry name" value="Hypothetical protein YjiA, C-terminal domain"/>
    <property type="match status" value="1"/>
</dbReference>
<evidence type="ECO:0000256" key="6">
    <source>
        <dbReference type="SAM" id="MobiDB-lite"/>
    </source>
</evidence>
<dbReference type="CDD" id="cd03112">
    <property type="entry name" value="CobW-like"/>
    <property type="match status" value="1"/>
</dbReference>
<sequence>MNKTIPIYLLSGFLGSGKTTLLNNLLDYCKESGLKPAVIMNEIGDINIDGQVIDIEIPMAEMLSGCICCTISGDLGATILDLCRTYSPDVIIIESTGVANPIEVIDSITESSLLTEVELKTIVTVVNIKYLLELNAAGTRRTLRLMEDQIRCAGWLILNKADQVTPDELRQAEQIVRRLNAYAAIKATVHCIGSLDFMNVELTEDTSYQRRERQAEQVIFDKDKEEHVHSSGCDHHHHSHDDQHTHSHDHHGVQHHHSYDHVMVYTHYFQAPIDRDEFEHFISLLPKEVYRAKGILTFANEDQPHLFQYAYRELEIVKLRPRAEIPNVAVFIGENFSQEEVIAAIQEKLLV</sequence>
<dbReference type="GO" id="GO:0016787">
    <property type="term" value="F:hydrolase activity"/>
    <property type="evidence" value="ECO:0007669"/>
    <property type="project" value="UniProtKB-KW"/>
</dbReference>
<comment type="similarity">
    <text evidence="4">Belongs to the SIMIBI class G3E GTPase family. ZNG1 subfamily.</text>
</comment>
<dbReference type="AlphaFoldDB" id="A0A4Y8QAX8"/>
<evidence type="ECO:0000313" key="8">
    <source>
        <dbReference type="EMBL" id="TFE91809.1"/>
    </source>
</evidence>
<proteinExistence type="inferred from homology"/>
<comment type="caution">
    <text evidence="8">The sequence shown here is derived from an EMBL/GenBank/DDBJ whole genome shotgun (WGS) entry which is preliminary data.</text>
</comment>
<dbReference type="EMBL" id="MYFO01000001">
    <property type="protein sequence ID" value="TFE91809.1"/>
    <property type="molecule type" value="Genomic_DNA"/>
</dbReference>
<name>A0A4Y8QAX8_9BACL</name>
<dbReference type="Gene3D" id="3.40.50.300">
    <property type="entry name" value="P-loop containing nucleotide triphosphate hydrolases"/>
    <property type="match status" value="1"/>
</dbReference>
<dbReference type="GO" id="GO:0005737">
    <property type="term" value="C:cytoplasm"/>
    <property type="evidence" value="ECO:0007669"/>
    <property type="project" value="TreeGrafter"/>
</dbReference>
<dbReference type="InterPro" id="IPR011629">
    <property type="entry name" value="CobW-like_C"/>
</dbReference>
<protein>
    <recommendedName>
        <fullName evidence="7">CobW C-terminal domain-containing protein</fullName>
    </recommendedName>
</protein>
<evidence type="ECO:0000256" key="5">
    <source>
        <dbReference type="ARBA" id="ARBA00049117"/>
    </source>
</evidence>
<dbReference type="RefSeq" id="WP_134748681.1">
    <property type="nucleotide sequence ID" value="NZ_MYFO02000001.1"/>
</dbReference>
<evidence type="ECO:0000259" key="7">
    <source>
        <dbReference type="SMART" id="SM00833"/>
    </source>
</evidence>
<feature type="domain" description="CobW C-terminal" evidence="7">
    <location>
        <begin position="262"/>
        <end position="349"/>
    </location>
</feature>